<keyword evidence="8" id="KW-0072">Autophagy</keyword>
<dbReference type="InterPro" id="IPR001683">
    <property type="entry name" value="PX_dom"/>
</dbReference>
<dbReference type="GO" id="GO:0015031">
    <property type="term" value="P:protein transport"/>
    <property type="evidence" value="ECO:0007669"/>
    <property type="project" value="UniProtKB-KW"/>
</dbReference>
<dbReference type="SUPFAM" id="SSF103657">
    <property type="entry name" value="BAR/IMD domain-like"/>
    <property type="match status" value="1"/>
</dbReference>
<dbReference type="GO" id="GO:0005769">
    <property type="term" value="C:early endosome"/>
    <property type="evidence" value="ECO:0007669"/>
    <property type="project" value="TreeGrafter"/>
</dbReference>
<dbReference type="GO" id="GO:0032456">
    <property type="term" value="P:endocytic recycling"/>
    <property type="evidence" value="ECO:0007669"/>
    <property type="project" value="TreeGrafter"/>
</dbReference>
<keyword evidence="5" id="KW-0963">Cytoplasm</keyword>
<dbReference type="VEuPathDB" id="FungiDB:PODANS_1_1920"/>
<dbReference type="PROSITE" id="PS50195">
    <property type="entry name" value="PX"/>
    <property type="match status" value="1"/>
</dbReference>
<evidence type="ECO:0000313" key="17">
    <source>
        <dbReference type="EMBL" id="CAP59865.1"/>
    </source>
</evidence>
<dbReference type="FunFam" id="3.30.1520.10:FF:000035">
    <property type="entry name" value="Sorting nexin-4 protein"/>
    <property type="match status" value="1"/>
</dbReference>
<evidence type="ECO:0000256" key="13">
    <source>
        <dbReference type="ARBA" id="ARBA00041273"/>
    </source>
</evidence>
<dbReference type="FunFam" id="1.20.1270.60:FF:000042">
    <property type="entry name" value="Vacuolar targeting protein Atg24"/>
    <property type="match status" value="1"/>
</dbReference>
<evidence type="ECO:0000259" key="16">
    <source>
        <dbReference type="PROSITE" id="PS50195"/>
    </source>
</evidence>
<evidence type="ECO:0000256" key="9">
    <source>
        <dbReference type="ARBA" id="ARBA00023054"/>
    </source>
</evidence>
<keyword evidence="10" id="KW-0446">Lipid-binding</keyword>
<accession>B2A9V5</accession>
<dbReference type="SUPFAM" id="SSF64268">
    <property type="entry name" value="PX domain"/>
    <property type="match status" value="1"/>
</dbReference>
<dbReference type="GeneID" id="6196878"/>
<dbReference type="HOGENOM" id="CLU_027221_2_0_1"/>
<dbReference type="Gene3D" id="3.30.1520.10">
    <property type="entry name" value="Phox-like domain"/>
    <property type="match status" value="1"/>
</dbReference>
<protein>
    <recommendedName>
        <fullName evidence="12">Sorting nexin-4</fullName>
    </recommendedName>
    <alternativeName>
        <fullName evidence="13">Autophagy-related protein 24</fullName>
    </alternativeName>
</protein>
<evidence type="ECO:0000256" key="11">
    <source>
        <dbReference type="ARBA" id="ARBA00023136"/>
    </source>
</evidence>
<dbReference type="CDD" id="cd07628">
    <property type="entry name" value="BAR_Atg24p"/>
    <property type="match status" value="1"/>
</dbReference>
<name>B2A9V5_PODAN</name>
<evidence type="ECO:0000256" key="5">
    <source>
        <dbReference type="ARBA" id="ARBA00022490"/>
    </source>
</evidence>
<dbReference type="InterPro" id="IPR036871">
    <property type="entry name" value="PX_dom_sf"/>
</dbReference>
<organism evidence="17">
    <name type="scientific">Podospora anserina (strain S / ATCC MYA-4624 / DSM 980 / FGSC 10383)</name>
    <name type="common">Pleurage anserina</name>
    <dbReference type="NCBI Taxonomy" id="515849"/>
    <lineage>
        <taxon>Eukaryota</taxon>
        <taxon>Fungi</taxon>
        <taxon>Dikarya</taxon>
        <taxon>Ascomycota</taxon>
        <taxon>Pezizomycotina</taxon>
        <taxon>Sordariomycetes</taxon>
        <taxon>Sordariomycetidae</taxon>
        <taxon>Sordariales</taxon>
        <taxon>Podosporaceae</taxon>
        <taxon>Podospora</taxon>
        <taxon>Podospora anserina</taxon>
    </lineage>
</organism>
<keyword evidence="6" id="KW-0967">Endosome</keyword>
<feature type="domain" description="PX" evidence="16">
    <location>
        <begin position="64"/>
        <end position="186"/>
    </location>
</feature>
<dbReference type="Pfam" id="PF03114">
    <property type="entry name" value="BAR"/>
    <property type="match status" value="1"/>
</dbReference>
<evidence type="ECO:0000256" key="14">
    <source>
        <dbReference type="SAM" id="Coils"/>
    </source>
</evidence>
<evidence type="ECO:0000256" key="4">
    <source>
        <dbReference type="ARBA" id="ARBA00022448"/>
    </source>
</evidence>
<reference evidence="17" key="1">
    <citation type="journal article" date="2008" name="Genome Biol.">
        <title>The genome sequence of the model ascomycete fungus Podospora anserina.</title>
        <authorList>
            <person name="Espagne E."/>
            <person name="Lespinet O."/>
            <person name="Malagnac F."/>
            <person name="Da Silva C."/>
            <person name="Jaillon O."/>
            <person name="Porcel B.M."/>
            <person name="Couloux A."/>
            <person name="Aury J.-M."/>
            <person name="Segurens B."/>
            <person name="Poulain J."/>
            <person name="Anthouard V."/>
            <person name="Grossetete S."/>
            <person name="Khalili H."/>
            <person name="Coppin E."/>
            <person name="Dequard-Chablat M."/>
            <person name="Picard M."/>
            <person name="Contamine V."/>
            <person name="Arnaise S."/>
            <person name="Bourdais A."/>
            <person name="Berteaux-Lecellier V."/>
            <person name="Gautheret D."/>
            <person name="de Vries R.P."/>
            <person name="Battaglia E."/>
            <person name="Coutinho P.M."/>
            <person name="Danchin E.G.J."/>
            <person name="Henrissat B."/>
            <person name="El Khoury R."/>
            <person name="Sainsard-Chanet A."/>
            <person name="Boivin A."/>
            <person name="Pinan-Lucarre B."/>
            <person name="Sellem C.H."/>
            <person name="Debuchy R."/>
            <person name="Wincker P."/>
            <person name="Weissenbach J."/>
            <person name="Silar P."/>
        </authorList>
    </citation>
    <scope>NUCLEOTIDE SEQUENCE [LARGE SCALE GENOMIC DNA]</scope>
    <source>
        <strain evidence="17">S mat+</strain>
    </source>
</reference>
<dbReference type="KEGG" id="pan:PODANSg09432"/>
<dbReference type="Pfam" id="PF00787">
    <property type="entry name" value="PX"/>
    <property type="match status" value="1"/>
</dbReference>
<dbReference type="GO" id="GO:0000422">
    <property type="term" value="P:autophagy of mitochondrion"/>
    <property type="evidence" value="ECO:0007669"/>
    <property type="project" value="TreeGrafter"/>
</dbReference>
<dbReference type="SMART" id="SM00312">
    <property type="entry name" value="PX"/>
    <property type="match status" value="1"/>
</dbReference>
<evidence type="ECO:0000256" key="8">
    <source>
        <dbReference type="ARBA" id="ARBA00023006"/>
    </source>
</evidence>
<evidence type="ECO:0000256" key="6">
    <source>
        <dbReference type="ARBA" id="ARBA00022753"/>
    </source>
</evidence>
<keyword evidence="11" id="KW-0472">Membrane</keyword>
<proteinExistence type="inferred from homology"/>
<feature type="coiled-coil region" evidence="14">
    <location>
        <begin position="393"/>
        <end position="427"/>
    </location>
</feature>
<dbReference type="GO" id="GO:0034727">
    <property type="term" value="P:piecemeal microautophagy of the nucleus"/>
    <property type="evidence" value="ECO:0007669"/>
    <property type="project" value="TreeGrafter"/>
</dbReference>
<dbReference type="OrthoDB" id="205639at2759"/>
<dbReference type="Gene3D" id="1.20.1270.60">
    <property type="entry name" value="Arfaptin homology (AH) domain/BAR domain"/>
    <property type="match status" value="1"/>
</dbReference>
<keyword evidence="9 14" id="KW-0175">Coiled coil</keyword>
<keyword evidence="7" id="KW-0653">Protein transport</keyword>
<dbReference type="GO" id="GO:0035091">
    <property type="term" value="F:phosphatidylinositol binding"/>
    <property type="evidence" value="ECO:0007669"/>
    <property type="project" value="InterPro"/>
</dbReference>
<dbReference type="GO" id="GO:0010008">
    <property type="term" value="C:endosome membrane"/>
    <property type="evidence" value="ECO:0007669"/>
    <property type="project" value="UniProtKB-SubCell"/>
</dbReference>
<evidence type="ECO:0000256" key="3">
    <source>
        <dbReference type="ARBA" id="ARBA00010883"/>
    </source>
</evidence>
<feature type="compositionally biased region" description="Polar residues" evidence="15">
    <location>
        <begin position="24"/>
        <end position="37"/>
    </location>
</feature>
<evidence type="ECO:0000256" key="7">
    <source>
        <dbReference type="ARBA" id="ARBA00022927"/>
    </source>
</evidence>
<dbReference type="AlphaFoldDB" id="B2A9V5"/>
<sequence>MAVIDQDNFSNISWHSEQNDHAGPSSSTPDNMTSPEFSKTIPDTGRSSSDGRGGRDHSHHGDEVLECTVSDPHKENDGTKDAYVSYLITTNTTFSTFQRPVTTVRRRFTDFVFLYRVLCQEYQASAIPPLPDKQRMEYVRGDRFGPDFTARRAYSFQRFLSRLALHPDLRRAPIFHTFLESHDWNATMHARQARGSLAPPLEAGSPGPQAGGDGFLNTFTDSFMNAFTKTQKPDRRFVDTKEKADKLDEDLTHVEKVVARVVRREADLETDHKDLAEQFQKLITLEPGVESAVHAFAASVEDTATGLKKLKDSTDQDYLGSLRDMVAYSGALKGLIKAREQKQLDYEQLIEYLNKATSERDSLTSGHSYVGPLGGAGGFIRSKIEDVRGVDHEQARRDRLRKLELRIDELTRAVENARTESENFGEQVGREVESFEYIKKIELKKQFGGFVDSHIDFYQSTIETWEKYVQEMEAEGAVQLRLRRPTELVCGLCLGGLSNTAIFIRQLRWCFCKQAVLGGE</sequence>
<dbReference type="InterPro" id="IPR004148">
    <property type="entry name" value="BAR_dom"/>
</dbReference>
<evidence type="ECO:0000256" key="15">
    <source>
        <dbReference type="SAM" id="MobiDB-lite"/>
    </source>
</evidence>
<feature type="compositionally biased region" description="Basic and acidic residues" evidence="15">
    <location>
        <begin position="52"/>
        <end position="63"/>
    </location>
</feature>
<feature type="compositionally biased region" description="Polar residues" evidence="15">
    <location>
        <begin position="7"/>
        <end position="16"/>
    </location>
</feature>
<comment type="similarity">
    <text evidence="3">Belongs to the sorting nexin family.</text>
</comment>
<dbReference type="InterPro" id="IPR027267">
    <property type="entry name" value="AH/BAR_dom_sf"/>
</dbReference>
<dbReference type="GO" id="GO:0061709">
    <property type="term" value="P:reticulophagy"/>
    <property type="evidence" value="ECO:0007669"/>
    <property type="project" value="TreeGrafter"/>
</dbReference>
<dbReference type="PANTHER" id="PTHR45949">
    <property type="entry name" value="SORTING NEXIN-4"/>
    <property type="match status" value="1"/>
</dbReference>
<dbReference type="EMBL" id="CU633438">
    <property type="protein sequence ID" value="CAP59865.1"/>
    <property type="molecule type" value="Genomic_DNA"/>
</dbReference>
<reference evidence="17" key="2">
    <citation type="submission" date="2008-07" db="EMBL/GenBank/DDBJ databases">
        <authorList>
            <person name="Genoscope - CEA"/>
        </authorList>
    </citation>
    <scope>NUCLEOTIDE SEQUENCE</scope>
    <source>
        <strain evidence="17">S mat+</strain>
    </source>
</reference>
<evidence type="ECO:0000256" key="12">
    <source>
        <dbReference type="ARBA" id="ARBA00040748"/>
    </source>
</evidence>
<keyword evidence="4" id="KW-0813">Transport</keyword>
<dbReference type="CDD" id="cd06863">
    <property type="entry name" value="PX_Atg24p"/>
    <property type="match status" value="1"/>
</dbReference>
<evidence type="ECO:0000256" key="1">
    <source>
        <dbReference type="ARBA" id="ARBA00004481"/>
    </source>
</evidence>
<dbReference type="PANTHER" id="PTHR45949:SF2">
    <property type="entry name" value="SORTING NEXIN-4"/>
    <property type="match status" value="1"/>
</dbReference>
<dbReference type="GO" id="GO:0000407">
    <property type="term" value="C:phagophore assembly site"/>
    <property type="evidence" value="ECO:0007669"/>
    <property type="project" value="TreeGrafter"/>
</dbReference>
<comment type="subcellular location">
    <subcellularLocation>
        <location evidence="2">Cytoplasm</location>
    </subcellularLocation>
    <subcellularLocation>
        <location evidence="1">Endosome membrane</location>
        <topology evidence="1">Peripheral membrane protein</topology>
    </subcellularLocation>
</comment>
<evidence type="ECO:0000256" key="10">
    <source>
        <dbReference type="ARBA" id="ARBA00023121"/>
    </source>
</evidence>
<dbReference type="RefSeq" id="XP_001912385.1">
    <property type="nucleotide sequence ID" value="XM_001912350.1"/>
</dbReference>
<evidence type="ECO:0000256" key="2">
    <source>
        <dbReference type="ARBA" id="ARBA00004496"/>
    </source>
</evidence>
<feature type="region of interest" description="Disordered" evidence="15">
    <location>
        <begin position="1"/>
        <end position="73"/>
    </location>
</feature>
<gene>
    <name evidence="17" type="ORF">PODANS_1_1920</name>
</gene>